<sequence>MTSPFIFDCAALLRGGLMPETRTQTGPSPARIGIAMMAIDEGEEVSVAATLTPLGEGIMVDADVTAKLTGQCARCLDALHPERTFHINEVFAASADFIQGDDPDSEEDELPMVVDNRIDLLQSVIDVVGLELPFNPTCQDFGLECSDDEVPAPDGVSGEENDLIDPRWAGLEKFK</sequence>
<dbReference type="KEGG" id="cei:CEPID_08015"/>
<dbReference type="Pfam" id="PF02620">
    <property type="entry name" value="YceD"/>
    <property type="match status" value="1"/>
</dbReference>
<proteinExistence type="predicted"/>
<keyword evidence="2" id="KW-1185">Reference proteome</keyword>
<accession>A0A0G3GV92</accession>
<dbReference type="OrthoDB" id="9790372at2"/>
<gene>
    <name evidence="1" type="ORF">CEPID_08015</name>
</gene>
<organism evidence="1 2">
    <name type="scientific">Corynebacterium epidermidicanis</name>
    <dbReference type="NCBI Taxonomy" id="1050174"/>
    <lineage>
        <taxon>Bacteria</taxon>
        <taxon>Bacillati</taxon>
        <taxon>Actinomycetota</taxon>
        <taxon>Actinomycetes</taxon>
        <taxon>Mycobacteriales</taxon>
        <taxon>Corynebacteriaceae</taxon>
        <taxon>Corynebacterium</taxon>
    </lineage>
</organism>
<evidence type="ECO:0000313" key="1">
    <source>
        <dbReference type="EMBL" id="AKK03453.1"/>
    </source>
</evidence>
<dbReference type="PATRIC" id="fig|1050174.4.peg.1614"/>
<dbReference type="AlphaFoldDB" id="A0A0G3GV92"/>
<name>A0A0G3GV92_9CORY</name>
<dbReference type="STRING" id="1050174.CEPID_08015"/>
<dbReference type="InterPro" id="IPR003772">
    <property type="entry name" value="YceD"/>
</dbReference>
<dbReference type="EMBL" id="CP011541">
    <property type="protein sequence ID" value="AKK03453.1"/>
    <property type="molecule type" value="Genomic_DNA"/>
</dbReference>
<protein>
    <submittedName>
        <fullName evidence="1">Putative metal-binding protein, possibly nucleic-acid binding</fullName>
    </submittedName>
</protein>
<evidence type="ECO:0000313" key="2">
    <source>
        <dbReference type="Proteomes" id="UP000035368"/>
    </source>
</evidence>
<reference evidence="1 2" key="1">
    <citation type="submission" date="2015-05" db="EMBL/GenBank/DDBJ databases">
        <title>Complete genome sequence of Corynebacterium epidermidicanis DSM 45586, isolated from the skin of a dog suffering from pruritus.</title>
        <authorList>
            <person name="Ruckert C."/>
            <person name="Albersmeier A."/>
            <person name="Winkler A."/>
            <person name="Tauch A."/>
        </authorList>
    </citation>
    <scope>NUCLEOTIDE SEQUENCE [LARGE SCALE GENOMIC DNA]</scope>
    <source>
        <strain evidence="1 2">DSM 45586</strain>
    </source>
</reference>
<dbReference type="Proteomes" id="UP000035368">
    <property type="component" value="Chromosome"/>
</dbReference>
<dbReference type="RefSeq" id="WP_047240486.1">
    <property type="nucleotide sequence ID" value="NZ_CP011541.1"/>
</dbReference>